<reference evidence="3" key="1">
    <citation type="submission" date="2012-06" db="EMBL/GenBank/DDBJ databases">
        <title>Complete sequence of chromosome of Desulfomonile tiedjei DSM 6799.</title>
        <authorList>
            <person name="Lucas S."/>
            <person name="Copeland A."/>
            <person name="Lapidus A."/>
            <person name="Glavina del Rio T."/>
            <person name="Dalin E."/>
            <person name="Tice H."/>
            <person name="Bruce D."/>
            <person name="Goodwin L."/>
            <person name="Pitluck S."/>
            <person name="Peters L."/>
            <person name="Ovchinnikova G."/>
            <person name="Zeytun A."/>
            <person name="Lu M."/>
            <person name="Kyrpides N."/>
            <person name="Mavromatis K."/>
            <person name="Ivanova N."/>
            <person name="Brettin T."/>
            <person name="Detter J.C."/>
            <person name="Han C."/>
            <person name="Larimer F."/>
            <person name="Land M."/>
            <person name="Hauser L."/>
            <person name="Markowitz V."/>
            <person name="Cheng J.-F."/>
            <person name="Hugenholtz P."/>
            <person name="Woyke T."/>
            <person name="Wu D."/>
            <person name="Spring S."/>
            <person name="Schroeder M."/>
            <person name="Brambilla E."/>
            <person name="Klenk H.-P."/>
            <person name="Eisen J.A."/>
        </authorList>
    </citation>
    <scope>NUCLEOTIDE SEQUENCE [LARGE SCALE GENOMIC DNA]</scope>
    <source>
        <strain evidence="3">ATCC 49306 / DSM 6799 / DCB-1</strain>
    </source>
</reference>
<dbReference type="HOGENOM" id="CLU_1014633_0_0_7"/>
<sequence>MRQLIFLITAIILLCASVSGAQDTPRDKPILIVPQINMFPNSEIKSDEILLGLFPSNVGPLILPAKITVTYGIDHQRNKIVRAEVGFPEQPLFLIKGLPDLKTGPVRTAFLGDRFIYPGESVLFMTPWESTDNARESHPFVRVFGNVIKAGPKTFVCNYKAEFTDGEKTQVLDYYKTRNRPDIQDPAPRAVLDLTEHGIKYDLTKHMELPTLLWAGDIDSDDKLDLFMWWPCPGRSAGVYTLYLSSLAQEGNLFGKLQVGVHTYYDCPPEESRQ</sequence>
<name>I4BZW0_DESTA</name>
<gene>
    <name evidence="2" type="ordered locus">Desti_0102</name>
</gene>
<protein>
    <submittedName>
        <fullName evidence="2">Uncharacterized protein</fullName>
    </submittedName>
</protein>
<organism evidence="2 3">
    <name type="scientific">Desulfomonile tiedjei (strain ATCC 49306 / DSM 6799 / DCB-1)</name>
    <dbReference type="NCBI Taxonomy" id="706587"/>
    <lineage>
        <taxon>Bacteria</taxon>
        <taxon>Pseudomonadati</taxon>
        <taxon>Thermodesulfobacteriota</taxon>
        <taxon>Desulfomonilia</taxon>
        <taxon>Desulfomonilales</taxon>
        <taxon>Desulfomonilaceae</taxon>
        <taxon>Desulfomonile</taxon>
    </lineage>
</organism>
<dbReference type="RefSeq" id="WP_014808010.1">
    <property type="nucleotide sequence ID" value="NC_018025.1"/>
</dbReference>
<feature type="signal peptide" evidence="1">
    <location>
        <begin position="1"/>
        <end position="21"/>
    </location>
</feature>
<dbReference type="EMBL" id="CP003360">
    <property type="protein sequence ID" value="AFM22851.1"/>
    <property type="molecule type" value="Genomic_DNA"/>
</dbReference>
<evidence type="ECO:0000256" key="1">
    <source>
        <dbReference type="SAM" id="SignalP"/>
    </source>
</evidence>
<dbReference type="Proteomes" id="UP000006055">
    <property type="component" value="Chromosome"/>
</dbReference>
<accession>I4BZW0</accession>
<dbReference type="KEGG" id="dti:Desti_0102"/>
<keyword evidence="3" id="KW-1185">Reference proteome</keyword>
<proteinExistence type="predicted"/>
<keyword evidence="1" id="KW-0732">Signal</keyword>
<dbReference type="OrthoDB" id="1091452at2"/>
<evidence type="ECO:0000313" key="3">
    <source>
        <dbReference type="Proteomes" id="UP000006055"/>
    </source>
</evidence>
<feature type="chain" id="PRO_5003687061" evidence="1">
    <location>
        <begin position="22"/>
        <end position="274"/>
    </location>
</feature>
<evidence type="ECO:0000313" key="2">
    <source>
        <dbReference type="EMBL" id="AFM22851.1"/>
    </source>
</evidence>
<dbReference type="AlphaFoldDB" id="I4BZW0"/>